<dbReference type="OMA" id="CNFAWAT"/>
<dbReference type="AlphaFoldDB" id="A0A2G2YVK9"/>
<dbReference type="GO" id="GO:0060320">
    <property type="term" value="P:rejection of self pollen"/>
    <property type="evidence" value="ECO:0007669"/>
    <property type="project" value="UniProtKB-KW"/>
</dbReference>
<gene>
    <name evidence="7" type="ORF">T459_24460</name>
</gene>
<proteinExistence type="inferred from homology"/>
<evidence type="ECO:0000256" key="3">
    <source>
        <dbReference type="ARBA" id="ARBA00022471"/>
    </source>
</evidence>
<dbReference type="GO" id="GO:0005576">
    <property type="term" value="C:extracellular region"/>
    <property type="evidence" value="ECO:0007669"/>
    <property type="project" value="UniProtKB-SubCell"/>
</dbReference>
<evidence type="ECO:0000256" key="2">
    <source>
        <dbReference type="ARBA" id="ARBA00005581"/>
    </source>
</evidence>
<keyword evidence="4 6" id="KW-0964">Secreted</keyword>
<evidence type="ECO:0000313" key="8">
    <source>
        <dbReference type="Proteomes" id="UP000222542"/>
    </source>
</evidence>
<keyword evidence="5" id="KW-0732">Signal</keyword>
<reference evidence="7 8" key="1">
    <citation type="journal article" date="2014" name="Nat. Genet.">
        <title>Genome sequence of the hot pepper provides insights into the evolution of pungency in Capsicum species.</title>
        <authorList>
            <person name="Kim S."/>
            <person name="Park M."/>
            <person name="Yeom S.I."/>
            <person name="Kim Y.M."/>
            <person name="Lee J.M."/>
            <person name="Lee H.A."/>
            <person name="Seo E."/>
            <person name="Choi J."/>
            <person name="Cheong K."/>
            <person name="Kim K.T."/>
            <person name="Jung K."/>
            <person name="Lee G.W."/>
            <person name="Oh S.K."/>
            <person name="Bae C."/>
            <person name="Kim S.B."/>
            <person name="Lee H.Y."/>
            <person name="Kim S.Y."/>
            <person name="Kim M.S."/>
            <person name="Kang B.C."/>
            <person name="Jo Y.D."/>
            <person name="Yang H.B."/>
            <person name="Jeong H.J."/>
            <person name="Kang W.H."/>
            <person name="Kwon J.K."/>
            <person name="Shin C."/>
            <person name="Lim J.Y."/>
            <person name="Park J.H."/>
            <person name="Huh J.H."/>
            <person name="Kim J.S."/>
            <person name="Kim B.D."/>
            <person name="Cohen O."/>
            <person name="Paran I."/>
            <person name="Suh M.C."/>
            <person name="Lee S.B."/>
            <person name="Kim Y.K."/>
            <person name="Shin Y."/>
            <person name="Noh S.J."/>
            <person name="Park J."/>
            <person name="Seo Y.S."/>
            <person name="Kwon S.Y."/>
            <person name="Kim H.A."/>
            <person name="Park J.M."/>
            <person name="Kim H.J."/>
            <person name="Choi S.B."/>
            <person name="Bosland P.W."/>
            <person name="Reeves G."/>
            <person name="Jo S.H."/>
            <person name="Lee B.W."/>
            <person name="Cho H.T."/>
            <person name="Choi H.S."/>
            <person name="Lee M.S."/>
            <person name="Yu Y."/>
            <person name="Do Choi Y."/>
            <person name="Park B.S."/>
            <person name="van Deynze A."/>
            <person name="Ashrafi H."/>
            <person name="Hill T."/>
            <person name="Kim W.T."/>
            <person name="Pai H.S."/>
            <person name="Ahn H.K."/>
            <person name="Yeam I."/>
            <person name="Giovannoni J.J."/>
            <person name="Rose J.K."/>
            <person name="Sorensen I."/>
            <person name="Lee S.J."/>
            <person name="Kim R.W."/>
            <person name="Choi I.Y."/>
            <person name="Choi B.S."/>
            <person name="Lim J.S."/>
            <person name="Lee Y.H."/>
            <person name="Choi D."/>
        </authorList>
    </citation>
    <scope>NUCLEOTIDE SEQUENCE [LARGE SCALE GENOMIC DNA]</scope>
    <source>
        <strain evidence="8">cv. CM334</strain>
    </source>
</reference>
<comment type="caution">
    <text evidence="7">The sequence shown here is derived from an EMBL/GenBank/DDBJ whole genome shotgun (WGS) entry which is preliminary data.</text>
</comment>
<accession>A0A2G2YVK9</accession>
<comment type="similarity">
    <text evidence="2 6">Belongs to the plant self-incompatibility (S1) protein family.</text>
</comment>
<evidence type="ECO:0000256" key="1">
    <source>
        <dbReference type="ARBA" id="ARBA00004613"/>
    </source>
</evidence>
<feature type="non-terminal residue" evidence="7">
    <location>
        <position position="1"/>
    </location>
</feature>
<evidence type="ECO:0000256" key="5">
    <source>
        <dbReference type="ARBA" id="ARBA00022729"/>
    </source>
</evidence>
<evidence type="ECO:0000256" key="6">
    <source>
        <dbReference type="RuleBase" id="RU367044"/>
    </source>
</evidence>
<dbReference type="EMBL" id="AYRZ02000009">
    <property type="protein sequence ID" value="PHT73675.1"/>
    <property type="molecule type" value="Genomic_DNA"/>
</dbReference>
<reference evidence="7 8" key="2">
    <citation type="journal article" date="2017" name="Genome Biol.">
        <title>New reference genome sequences of hot pepper reveal the massive evolution of plant disease-resistance genes by retroduplication.</title>
        <authorList>
            <person name="Kim S."/>
            <person name="Park J."/>
            <person name="Yeom S.I."/>
            <person name="Kim Y.M."/>
            <person name="Seo E."/>
            <person name="Kim K.T."/>
            <person name="Kim M.S."/>
            <person name="Lee J.M."/>
            <person name="Cheong K."/>
            <person name="Shin H.S."/>
            <person name="Kim S.B."/>
            <person name="Han K."/>
            <person name="Lee J."/>
            <person name="Park M."/>
            <person name="Lee H.A."/>
            <person name="Lee H.Y."/>
            <person name="Lee Y."/>
            <person name="Oh S."/>
            <person name="Lee J.H."/>
            <person name="Choi E."/>
            <person name="Choi E."/>
            <person name="Lee S.E."/>
            <person name="Jeon J."/>
            <person name="Kim H."/>
            <person name="Choi G."/>
            <person name="Song H."/>
            <person name="Lee J."/>
            <person name="Lee S.C."/>
            <person name="Kwon J.K."/>
            <person name="Lee H.Y."/>
            <person name="Koo N."/>
            <person name="Hong Y."/>
            <person name="Kim R.W."/>
            <person name="Kang W.H."/>
            <person name="Huh J.H."/>
            <person name="Kang B.C."/>
            <person name="Yang T.J."/>
            <person name="Lee Y.H."/>
            <person name="Bennetzen J.L."/>
            <person name="Choi D."/>
        </authorList>
    </citation>
    <scope>NUCLEOTIDE SEQUENCE [LARGE SCALE GENOMIC DNA]</scope>
    <source>
        <strain evidence="8">cv. CM334</strain>
    </source>
</reference>
<keyword evidence="8" id="KW-1185">Reference proteome</keyword>
<organism evidence="7 8">
    <name type="scientific">Capsicum annuum</name>
    <name type="common">Capsicum pepper</name>
    <dbReference type="NCBI Taxonomy" id="4072"/>
    <lineage>
        <taxon>Eukaryota</taxon>
        <taxon>Viridiplantae</taxon>
        <taxon>Streptophyta</taxon>
        <taxon>Embryophyta</taxon>
        <taxon>Tracheophyta</taxon>
        <taxon>Spermatophyta</taxon>
        <taxon>Magnoliopsida</taxon>
        <taxon>eudicotyledons</taxon>
        <taxon>Gunneridae</taxon>
        <taxon>Pentapetalae</taxon>
        <taxon>asterids</taxon>
        <taxon>lamiids</taxon>
        <taxon>Solanales</taxon>
        <taxon>Solanaceae</taxon>
        <taxon>Solanoideae</taxon>
        <taxon>Capsiceae</taxon>
        <taxon>Capsicum</taxon>
    </lineage>
</organism>
<dbReference type="PANTHER" id="PTHR31232">
    <property type="match status" value="1"/>
</dbReference>
<protein>
    <recommendedName>
        <fullName evidence="6">S-protein homolog</fullName>
    </recommendedName>
</protein>
<name>A0A2G2YVK9_CAPAN</name>
<dbReference type="Pfam" id="PF05938">
    <property type="entry name" value="Self-incomp_S1"/>
    <property type="match status" value="1"/>
</dbReference>
<sequence length="96" mass="11154">LLNVLSVSSLKIHLQSKDDDLQLQILKSGDEYNFSFHSNFFGTTLFYCNFAWATLASDFQVYHKGTSPCRFHYVVVKDLYCTWLVKDSGIYIFCSY</sequence>
<comment type="subcellular location">
    <subcellularLocation>
        <location evidence="1 6">Secreted</location>
    </subcellularLocation>
</comment>
<dbReference type="InterPro" id="IPR010264">
    <property type="entry name" value="Self-incomp_S1"/>
</dbReference>
<dbReference type="Proteomes" id="UP000222542">
    <property type="component" value="Unassembled WGS sequence"/>
</dbReference>
<dbReference type="PANTHER" id="PTHR31232:SF137">
    <property type="entry name" value="S-PROTEIN HOMOLOG"/>
    <property type="match status" value="1"/>
</dbReference>
<evidence type="ECO:0000256" key="4">
    <source>
        <dbReference type="ARBA" id="ARBA00022525"/>
    </source>
</evidence>
<evidence type="ECO:0000313" key="7">
    <source>
        <dbReference type="EMBL" id="PHT73675.1"/>
    </source>
</evidence>
<keyword evidence="3 6" id="KW-0713">Self-incompatibility</keyword>